<name>A0A0G1JZP3_9BACT</name>
<keyword evidence="1" id="KW-0472">Membrane</keyword>
<protein>
    <recommendedName>
        <fullName evidence="4">Fimbrial assembly family protein</fullName>
    </recommendedName>
</protein>
<dbReference type="Proteomes" id="UP000034736">
    <property type="component" value="Unassembled WGS sequence"/>
</dbReference>
<proteinExistence type="predicted"/>
<organism evidence="2 3">
    <name type="scientific">Candidatus Giovannonibacteria bacterium GW2011_GWA2_44_13b</name>
    <dbReference type="NCBI Taxonomy" id="1618647"/>
    <lineage>
        <taxon>Bacteria</taxon>
        <taxon>Candidatus Giovannoniibacteriota</taxon>
    </lineage>
</organism>
<feature type="transmembrane region" description="Helical" evidence="1">
    <location>
        <begin position="25"/>
        <end position="47"/>
    </location>
</feature>
<comment type="caution">
    <text evidence="2">The sequence shown here is derived from an EMBL/GenBank/DDBJ whole genome shotgun (WGS) entry which is preliminary data.</text>
</comment>
<keyword evidence="1" id="KW-1133">Transmembrane helix</keyword>
<keyword evidence="1" id="KW-0812">Transmembrane</keyword>
<reference evidence="2 3" key="1">
    <citation type="journal article" date="2015" name="Nature">
        <title>rRNA introns, odd ribosomes, and small enigmatic genomes across a large radiation of phyla.</title>
        <authorList>
            <person name="Brown C.T."/>
            <person name="Hug L.A."/>
            <person name="Thomas B.C."/>
            <person name="Sharon I."/>
            <person name="Castelle C.J."/>
            <person name="Singh A."/>
            <person name="Wilkins M.J."/>
            <person name="Williams K.H."/>
            <person name="Banfield J.F."/>
        </authorList>
    </citation>
    <scope>NUCLEOTIDE SEQUENCE [LARGE SCALE GENOMIC DNA]</scope>
</reference>
<dbReference type="AlphaFoldDB" id="A0A0G1JZP3"/>
<evidence type="ECO:0000313" key="2">
    <source>
        <dbReference type="EMBL" id="KKT40959.1"/>
    </source>
</evidence>
<dbReference type="EMBL" id="LCHU01000015">
    <property type="protein sequence ID" value="KKT40959.1"/>
    <property type="molecule type" value="Genomic_DNA"/>
</dbReference>
<gene>
    <name evidence="2" type="ORF">UW30_C0015G0030</name>
</gene>
<evidence type="ECO:0008006" key="4">
    <source>
        <dbReference type="Google" id="ProtNLM"/>
    </source>
</evidence>
<accession>A0A0G1JZP3</accession>
<evidence type="ECO:0000256" key="1">
    <source>
        <dbReference type="SAM" id="Phobius"/>
    </source>
</evidence>
<evidence type="ECO:0000313" key="3">
    <source>
        <dbReference type="Proteomes" id="UP000034736"/>
    </source>
</evidence>
<sequence>MAETSLIPKKVPAGIEYYKAEGLGAFSRLALIFLILAGVFSGLLYLYKKILIRQIDQQRAVLADLDTKFEPSLINELERLSNSINNAKALINSHTYISPIFDFLEKNTLPDVSFSTFNYNADKKTLSLAGEAPSYTEIASQIKIIQNQPEILSATFSNTSLKETGSVNFTTVINFK</sequence>
<dbReference type="STRING" id="1618647.UW30_C0015G0030"/>